<name>A0AA36F533_OCTVU</name>
<dbReference type="EMBL" id="OX597819">
    <property type="protein sequence ID" value="CAI9724699.1"/>
    <property type="molecule type" value="Genomic_DNA"/>
</dbReference>
<evidence type="ECO:0000313" key="1">
    <source>
        <dbReference type="EMBL" id="CAI9724699.1"/>
    </source>
</evidence>
<organism evidence="1 2">
    <name type="scientific">Octopus vulgaris</name>
    <name type="common">Common octopus</name>
    <dbReference type="NCBI Taxonomy" id="6645"/>
    <lineage>
        <taxon>Eukaryota</taxon>
        <taxon>Metazoa</taxon>
        <taxon>Spiralia</taxon>
        <taxon>Lophotrochozoa</taxon>
        <taxon>Mollusca</taxon>
        <taxon>Cephalopoda</taxon>
        <taxon>Coleoidea</taxon>
        <taxon>Octopodiformes</taxon>
        <taxon>Octopoda</taxon>
        <taxon>Incirrata</taxon>
        <taxon>Octopodidae</taxon>
        <taxon>Octopus</taxon>
    </lineage>
</organism>
<gene>
    <name evidence="1" type="ORF">OCTVUL_1B012722</name>
</gene>
<proteinExistence type="predicted"/>
<sequence>MRTYAIVYQCLDNCMYELKLQVYGGVVVVVVAGGGGGGGGGGEVGFSLTGNANSTTPFYIQLSPYCRLRSYQHPTPTPASAPPITATRIAIFAPR</sequence>
<evidence type="ECO:0000313" key="2">
    <source>
        <dbReference type="Proteomes" id="UP001162480"/>
    </source>
</evidence>
<accession>A0AA36F533</accession>
<protein>
    <submittedName>
        <fullName evidence="1">Uncharacterized protein</fullName>
    </submittedName>
</protein>
<reference evidence="1" key="1">
    <citation type="submission" date="2023-08" db="EMBL/GenBank/DDBJ databases">
        <authorList>
            <person name="Alioto T."/>
            <person name="Alioto T."/>
            <person name="Gomez Garrido J."/>
        </authorList>
    </citation>
    <scope>NUCLEOTIDE SEQUENCE</scope>
</reference>
<dbReference type="AlphaFoldDB" id="A0AA36F533"/>
<dbReference type="Proteomes" id="UP001162480">
    <property type="component" value="Chromosome 6"/>
</dbReference>
<keyword evidence="2" id="KW-1185">Reference proteome</keyword>